<dbReference type="EMBL" id="RWGY01000039">
    <property type="protein sequence ID" value="TVU08092.1"/>
    <property type="molecule type" value="Genomic_DNA"/>
</dbReference>
<dbReference type="InterPro" id="IPR012967">
    <property type="entry name" value="COMT_dimerisation"/>
</dbReference>
<dbReference type="InterPro" id="IPR036390">
    <property type="entry name" value="WH_DNA-bd_sf"/>
</dbReference>
<proteinExistence type="predicted"/>
<gene>
    <name evidence="2" type="ORF">EJB05_41477</name>
</gene>
<dbReference type="GO" id="GO:0046983">
    <property type="term" value="F:protein dimerization activity"/>
    <property type="evidence" value="ECO:0007669"/>
    <property type="project" value="InterPro"/>
</dbReference>
<dbReference type="OrthoDB" id="10548390at2759"/>
<dbReference type="Proteomes" id="UP000324897">
    <property type="component" value="Chromosome 3"/>
</dbReference>
<dbReference type="SUPFAM" id="SSF46785">
    <property type="entry name" value="Winged helix' DNA-binding domain"/>
    <property type="match status" value="1"/>
</dbReference>
<organism evidence="2 3">
    <name type="scientific">Eragrostis curvula</name>
    <name type="common">weeping love grass</name>
    <dbReference type="NCBI Taxonomy" id="38414"/>
    <lineage>
        <taxon>Eukaryota</taxon>
        <taxon>Viridiplantae</taxon>
        <taxon>Streptophyta</taxon>
        <taxon>Embryophyta</taxon>
        <taxon>Tracheophyta</taxon>
        <taxon>Spermatophyta</taxon>
        <taxon>Magnoliopsida</taxon>
        <taxon>Liliopsida</taxon>
        <taxon>Poales</taxon>
        <taxon>Poaceae</taxon>
        <taxon>PACMAD clade</taxon>
        <taxon>Chloridoideae</taxon>
        <taxon>Eragrostideae</taxon>
        <taxon>Eragrostidinae</taxon>
        <taxon>Eragrostis</taxon>
    </lineage>
</organism>
<evidence type="ECO:0000313" key="3">
    <source>
        <dbReference type="Proteomes" id="UP000324897"/>
    </source>
</evidence>
<dbReference type="InterPro" id="IPR029063">
    <property type="entry name" value="SAM-dependent_MTases_sf"/>
</dbReference>
<feature type="domain" description="O-methyltransferase dimerisation" evidence="1">
    <location>
        <begin position="31"/>
        <end position="57"/>
    </location>
</feature>
<protein>
    <recommendedName>
        <fullName evidence="1">O-methyltransferase dimerisation domain-containing protein</fullName>
    </recommendedName>
</protein>
<name>A0A5J9T9V7_9POAL</name>
<dbReference type="Gene3D" id="3.40.50.150">
    <property type="entry name" value="Vaccinia Virus protein VP39"/>
    <property type="match status" value="1"/>
</dbReference>
<accession>A0A5J9T9V7</accession>
<comment type="caution">
    <text evidence="2">The sequence shown here is derived from an EMBL/GenBank/DDBJ whole genome shotgun (WGS) entry which is preliminary data.</text>
</comment>
<keyword evidence="3" id="KW-1185">Reference proteome</keyword>
<dbReference type="AlphaFoldDB" id="A0A5J9T9V7"/>
<evidence type="ECO:0000259" key="1">
    <source>
        <dbReference type="Pfam" id="PF08100"/>
    </source>
</evidence>
<reference evidence="2 3" key="1">
    <citation type="journal article" date="2019" name="Sci. Rep.">
        <title>A high-quality genome of Eragrostis curvula grass provides insights into Poaceae evolution and supports new strategies to enhance forage quality.</title>
        <authorList>
            <person name="Carballo J."/>
            <person name="Santos B.A.C.M."/>
            <person name="Zappacosta D."/>
            <person name="Garbus I."/>
            <person name="Selva J.P."/>
            <person name="Gallo C.A."/>
            <person name="Diaz A."/>
            <person name="Albertini E."/>
            <person name="Caccamo M."/>
            <person name="Echenique V."/>
        </authorList>
    </citation>
    <scope>NUCLEOTIDE SEQUENCE [LARGE SCALE GENOMIC DNA]</scope>
    <source>
        <strain evidence="3">cv. Victoria</strain>
        <tissue evidence="2">Leaf</tissue>
    </source>
</reference>
<dbReference type="Gene3D" id="1.10.10.10">
    <property type="entry name" value="Winged helix-like DNA-binding domain superfamily/Winged helix DNA-binding domain"/>
    <property type="match status" value="1"/>
</dbReference>
<dbReference type="Gramene" id="TVU08092">
    <property type="protein sequence ID" value="TVU08092"/>
    <property type="gene ID" value="EJB05_41477"/>
</dbReference>
<sequence>MEIIPDCASCQPKFQADGSCIVEYKVRLELWHHTFGYIKSMALKSALDLRIADAIHVFTTTVAAPPSPRYVFVSPFLGLGEWFQHELPEDPALFEAAHGQSLWDFTGRDTKFSKLFDNGMVADCGFAMDITKIDLYETCN</sequence>
<dbReference type="Pfam" id="PF08100">
    <property type="entry name" value="Dimerisation"/>
    <property type="match status" value="1"/>
</dbReference>
<evidence type="ECO:0000313" key="2">
    <source>
        <dbReference type="EMBL" id="TVU08092.1"/>
    </source>
</evidence>
<feature type="non-terminal residue" evidence="2">
    <location>
        <position position="1"/>
    </location>
</feature>
<dbReference type="InterPro" id="IPR036388">
    <property type="entry name" value="WH-like_DNA-bd_sf"/>
</dbReference>